<dbReference type="InterPro" id="IPR000182">
    <property type="entry name" value="GNAT_dom"/>
</dbReference>
<proteinExistence type="predicted"/>
<evidence type="ECO:0000259" key="1">
    <source>
        <dbReference type="Pfam" id="PF13302"/>
    </source>
</evidence>
<dbReference type="Pfam" id="PF13302">
    <property type="entry name" value="Acetyltransf_3"/>
    <property type="match status" value="1"/>
</dbReference>
<gene>
    <name evidence="2" type="ORF">VRU49_03925</name>
</gene>
<evidence type="ECO:0000313" key="2">
    <source>
        <dbReference type="EMBL" id="MEE1884564.1"/>
    </source>
</evidence>
<organism evidence="2 3">
    <name type="scientific">Pedobacter flavus</name>
    <dbReference type="NCBI Taxonomy" id="3113906"/>
    <lineage>
        <taxon>Bacteria</taxon>
        <taxon>Pseudomonadati</taxon>
        <taxon>Bacteroidota</taxon>
        <taxon>Sphingobacteriia</taxon>
        <taxon>Sphingobacteriales</taxon>
        <taxon>Sphingobacteriaceae</taxon>
        <taxon>Pedobacter</taxon>
    </lineage>
</organism>
<dbReference type="InterPro" id="IPR016181">
    <property type="entry name" value="Acyl_CoA_acyltransferase"/>
</dbReference>
<dbReference type="PANTHER" id="PTHR43792">
    <property type="entry name" value="GNAT FAMILY, PUTATIVE (AFU_ORTHOLOGUE AFUA_3G00765)-RELATED-RELATED"/>
    <property type="match status" value="1"/>
</dbReference>
<keyword evidence="3" id="KW-1185">Reference proteome</keyword>
<dbReference type="InterPro" id="IPR051531">
    <property type="entry name" value="N-acetyltransferase"/>
</dbReference>
<accession>A0ABU7GZY8</accession>
<dbReference type="EMBL" id="JAZDQU010000001">
    <property type="protein sequence ID" value="MEE1884564.1"/>
    <property type="molecule type" value="Genomic_DNA"/>
</dbReference>
<evidence type="ECO:0000313" key="3">
    <source>
        <dbReference type="Proteomes" id="UP001337681"/>
    </source>
</evidence>
<dbReference type="RefSeq" id="WP_330145478.1">
    <property type="nucleotide sequence ID" value="NZ_JAZDQU010000001.1"/>
</dbReference>
<dbReference type="PANTHER" id="PTHR43792:SF1">
    <property type="entry name" value="N-ACETYLTRANSFERASE DOMAIN-CONTAINING PROTEIN"/>
    <property type="match status" value="1"/>
</dbReference>
<name>A0ABU7GZY8_9SPHI</name>
<dbReference type="SUPFAM" id="SSF55729">
    <property type="entry name" value="Acyl-CoA N-acyltransferases (Nat)"/>
    <property type="match status" value="1"/>
</dbReference>
<sequence length="182" mass="20914">MNTFNFDPFPLLETERLLLRKLEYSDASQIIKLRGSEEAMAYIPKPRVKTEEQAVEFIKTILEALAEGKAINWVISPKENPQLLMGVIGYFNINPESNSAELGYMLEPNFWGKGYVPESVKEIENFGKNILKFSYVEAIIDPRNSSSRKVLEGANFTFNKRINGELVFEGETLDSEYYIKHY</sequence>
<protein>
    <submittedName>
        <fullName evidence="2">GNAT family N-acetyltransferase</fullName>
    </submittedName>
</protein>
<dbReference type="Gene3D" id="3.40.630.30">
    <property type="match status" value="1"/>
</dbReference>
<dbReference type="Proteomes" id="UP001337681">
    <property type="component" value="Unassembled WGS sequence"/>
</dbReference>
<feature type="domain" description="N-acetyltransferase" evidence="1">
    <location>
        <begin position="16"/>
        <end position="156"/>
    </location>
</feature>
<comment type="caution">
    <text evidence="2">The sequence shown here is derived from an EMBL/GenBank/DDBJ whole genome shotgun (WGS) entry which is preliminary data.</text>
</comment>
<reference evidence="2 3" key="1">
    <citation type="submission" date="2024-01" db="EMBL/GenBank/DDBJ databases">
        <title>Pedobacter sp. nov., isolated from oil-contaminated soil.</title>
        <authorList>
            <person name="Le N.T.T."/>
        </authorList>
    </citation>
    <scope>NUCLEOTIDE SEQUENCE [LARGE SCALE GENOMIC DNA]</scope>
    <source>
        <strain evidence="2 3">VNH31</strain>
    </source>
</reference>